<feature type="region of interest" description="Disordered" evidence="2">
    <location>
        <begin position="87"/>
        <end position="106"/>
    </location>
</feature>
<feature type="compositionally biased region" description="Acidic residues" evidence="2">
    <location>
        <begin position="93"/>
        <end position="106"/>
    </location>
</feature>
<comment type="caution">
    <text evidence="3">The sequence shown here is derived from an EMBL/GenBank/DDBJ whole genome shotgun (WGS) entry which is preliminary data.</text>
</comment>
<sequence length="313" mass="37084">MFMTEFNNSTDPLTFYTAAVTSRSTERQELRRRLREAATRCRQKRENHDRLLEHGLDLEAEINETEAENNYLTGKVKELKQQMDNIRKRREKEEEEEEEEEEGEEALQQELLSEEENWERWNHLTHNIRKMLLLFQLGHRFLGQEYQGQIQLLGTAEQEYKQNLEQVQEVLRRKDDEIEQKSMTLVQFNNTVEESLNSIKKLKQDQQKLRKQLSRRQEEQILAAWNTSTMDKNSVEDKDGRPLMKKRWSCLKSLWEGLKVGGCILFCVLLSGGILASMVPVCNCPDPDCNLWDITFNLLEPYGQLHQALRLYY</sequence>
<gene>
    <name evidence="3" type="ORF">FQN60_000206</name>
</gene>
<name>A0A5J5D0E8_9PERO</name>
<accession>A0A5J5D0E8</accession>
<evidence type="ECO:0000256" key="1">
    <source>
        <dbReference type="SAM" id="Coils"/>
    </source>
</evidence>
<organism evidence="3 4">
    <name type="scientific">Etheostoma spectabile</name>
    <name type="common">orangethroat darter</name>
    <dbReference type="NCBI Taxonomy" id="54343"/>
    <lineage>
        <taxon>Eukaryota</taxon>
        <taxon>Metazoa</taxon>
        <taxon>Chordata</taxon>
        <taxon>Craniata</taxon>
        <taxon>Vertebrata</taxon>
        <taxon>Euteleostomi</taxon>
        <taxon>Actinopterygii</taxon>
        <taxon>Neopterygii</taxon>
        <taxon>Teleostei</taxon>
        <taxon>Neoteleostei</taxon>
        <taxon>Acanthomorphata</taxon>
        <taxon>Eupercaria</taxon>
        <taxon>Perciformes</taxon>
        <taxon>Percoidei</taxon>
        <taxon>Percidae</taxon>
        <taxon>Etheostomatinae</taxon>
        <taxon>Etheostoma</taxon>
    </lineage>
</organism>
<dbReference type="Gene3D" id="1.20.5.170">
    <property type="match status" value="1"/>
</dbReference>
<evidence type="ECO:0000313" key="3">
    <source>
        <dbReference type="EMBL" id="KAA8586370.1"/>
    </source>
</evidence>
<protein>
    <submittedName>
        <fullName evidence="3">Uncharacterized protein</fullName>
    </submittedName>
</protein>
<dbReference type="EMBL" id="VOFY01000013">
    <property type="protein sequence ID" value="KAA8586370.1"/>
    <property type="molecule type" value="Genomic_DNA"/>
</dbReference>
<keyword evidence="4" id="KW-1185">Reference proteome</keyword>
<reference evidence="3 4" key="1">
    <citation type="submission" date="2019-08" db="EMBL/GenBank/DDBJ databases">
        <title>A chromosome-level genome assembly, high-density linkage maps, and genome scans reveal the genomic architecture of hybrid incompatibilities underlying speciation via character displacement in darters (Percidae: Etheostominae).</title>
        <authorList>
            <person name="Moran R.L."/>
            <person name="Catchen J.M."/>
            <person name="Fuller R.C."/>
        </authorList>
    </citation>
    <scope>NUCLEOTIDE SEQUENCE [LARGE SCALE GENOMIC DNA]</scope>
    <source>
        <strain evidence="3">EspeVRDwgs_2016</strain>
        <tissue evidence="3">Muscle</tissue>
    </source>
</reference>
<dbReference type="Proteomes" id="UP000327493">
    <property type="component" value="Chromosome 13"/>
</dbReference>
<dbReference type="AlphaFoldDB" id="A0A5J5D0E8"/>
<feature type="coiled-coil region" evidence="1">
    <location>
        <begin position="153"/>
        <end position="219"/>
    </location>
</feature>
<proteinExistence type="predicted"/>
<evidence type="ECO:0000313" key="4">
    <source>
        <dbReference type="Proteomes" id="UP000327493"/>
    </source>
</evidence>
<evidence type="ECO:0000256" key="2">
    <source>
        <dbReference type="SAM" id="MobiDB-lite"/>
    </source>
</evidence>
<keyword evidence="1" id="KW-0175">Coiled coil</keyword>